<feature type="region of interest" description="Disordered" evidence="1">
    <location>
        <begin position="246"/>
        <end position="272"/>
    </location>
</feature>
<accession>A0AAN6N653</accession>
<evidence type="ECO:0000256" key="1">
    <source>
        <dbReference type="SAM" id="MobiDB-lite"/>
    </source>
</evidence>
<gene>
    <name evidence="2" type="ORF">QBC46DRAFT_342490</name>
</gene>
<dbReference type="AlphaFoldDB" id="A0AAN6N653"/>
<protein>
    <submittedName>
        <fullName evidence="2">Uncharacterized protein</fullName>
    </submittedName>
</protein>
<comment type="caution">
    <text evidence="2">The sequence shown here is derived from an EMBL/GenBank/DDBJ whole genome shotgun (WGS) entry which is preliminary data.</text>
</comment>
<name>A0AAN6N653_9PEZI</name>
<sequence length="272" mass="30944">MHTKKLAEMLERLRLTGSKLYRQLQVAINHPDGVSVSLPTLSDGYSHDIESGLQKYVSKPTLEIIEANGFPRNGYDLFQINGSGEYAYENYIHSDGKAILCVYNFAKSDRYYKKPQKMPWIQMMSACCVLAMKRSGGDIAKLEAVWRVGIVNTETRSVIEHMLRRETNQRFVETNQRSAEVSPSDDVFYSLLGTDNGRGVAGMLAKYPQVFGRKNITRARVYKTQETRQHASYCICWFLEEVPRPQAVSPSPPGPLSRKQKRWQKRKTPSGA</sequence>
<dbReference type="Proteomes" id="UP001303473">
    <property type="component" value="Unassembled WGS sequence"/>
</dbReference>
<evidence type="ECO:0000313" key="3">
    <source>
        <dbReference type="Proteomes" id="UP001303473"/>
    </source>
</evidence>
<feature type="compositionally biased region" description="Basic residues" evidence="1">
    <location>
        <begin position="258"/>
        <end position="272"/>
    </location>
</feature>
<reference evidence="3" key="1">
    <citation type="journal article" date="2023" name="Mol. Phylogenet. Evol.">
        <title>Genome-scale phylogeny and comparative genomics of the fungal order Sordariales.</title>
        <authorList>
            <person name="Hensen N."/>
            <person name="Bonometti L."/>
            <person name="Westerberg I."/>
            <person name="Brannstrom I.O."/>
            <person name="Guillou S."/>
            <person name="Cros-Aarteil S."/>
            <person name="Calhoun S."/>
            <person name="Haridas S."/>
            <person name="Kuo A."/>
            <person name="Mondo S."/>
            <person name="Pangilinan J."/>
            <person name="Riley R."/>
            <person name="LaButti K."/>
            <person name="Andreopoulos B."/>
            <person name="Lipzen A."/>
            <person name="Chen C."/>
            <person name="Yan M."/>
            <person name="Daum C."/>
            <person name="Ng V."/>
            <person name="Clum A."/>
            <person name="Steindorff A."/>
            <person name="Ohm R.A."/>
            <person name="Martin F."/>
            <person name="Silar P."/>
            <person name="Natvig D.O."/>
            <person name="Lalanne C."/>
            <person name="Gautier V."/>
            <person name="Ament-Velasquez S.L."/>
            <person name="Kruys A."/>
            <person name="Hutchinson M.I."/>
            <person name="Powell A.J."/>
            <person name="Barry K."/>
            <person name="Miller A.N."/>
            <person name="Grigoriev I.V."/>
            <person name="Debuchy R."/>
            <person name="Gladieux P."/>
            <person name="Hiltunen Thoren M."/>
            <person name="Johannesson H."/>
        </authorList>
    </citation>
    <scope>NUCLEOTIDE SEQUENCE [LARGE SCALE GENOMIC DNA]</scope>
    <source>
        <strain evidence="3">CBS 340.73</strain>
    </source>
</reference>
<organism evidence="2 3">
    <name type="scientific">Diplogelasinospora grovesii</name>
    <dbReference type="NCBI Taxonomy" id="303347"/>
    <lineage>
        <taxon>Eukaryota</taxon>
        <taxon>Fungi</taxon>
        <taxon>Dikarya</taxon>
        <taxon>Ascomycota</taxon>
        <taxon>Pezizomycotina</taxon>
        <taxon>Sordariomycetes</taxon>
        <taxon>Sordariomycetidae</taxon>
        <taxon>Sordariales</taxon>
        <taxon>Diplogelasinosporaceae</taxon>
        <taxon>Diplogelasinospora</taxon>
    </lineage>
</organism>
<proteinExistence type="predicted"/>
<evidence type="ECO:0000313" key="2">
    <source>
        <dbReference type="EMBL" id="KAK3939525.1"/>
    </source>
</evidence>
<dbReference type="EMBL" id="MU853810">
    <property type="protein sequence ID" value="KAK3939525.1"/>
    <property type="molecule type" value="Genomic_DNA"/>
</dbReference>
<keyword evidence="3" id="KW-1185">Reference proteome</keyword>